<gene>
    <name evidence="1" type="ORF">KXQ929_LOCUS39027</name>
</gene>
<protein>
    <submittedName>
        <fullName evidence="1">Uncharacterized protein</fullName>
    </submittedName>
</protein>
<proteinExistence type="predicted"/>
<dbReference type="Gene3D" id="3.80.10.10">
    <property type="entry name" value="Ribonuclease Inhibitor"/>
    <property type="match status" value="1"/>
</dbReference>
<dbReference type="EMBL" id="CAJOBB010007266">
    <property type="protein sequence ID" value="CAF4182437.1"/>
    <property type="molecule type" value="Genomic_DNA"/>
</dbReference>
<name>A0A820ABB9_9BILA</name>
<organism evidence="1 2">
    <name type="scientific">Adineta steineri</name>
    <dbReference type="NCBI Taxonomy" id="433720"/>
    <lineage>
        <taxon>Eukaryota</taxon>
        <taxon>Metazoa</taxon>
        <taxon>Spiralia</taxon>
        <taxon>Gnathifera</taxon>
        <taxon>Rotifera</taxon>
        <taxon>Eurotatoria</taxon>
        <taxon>Bdelloidea</taxon>
        <taxon>Adinetida</taxon>
        <taxon>Adinetidae</taxon>
        <taxon>Adineta</taxon>
    </lineage>
</organism>
<accession>A0A820ABB9</accession>
<dbReference type="AlphaFoldDB" id="A0A820ABB9"/>
<feature type="non-terminal residue" evidence="1">
    <location>
        <position position="1"/>
    </location>
</feature>
<dbReference type="Proteomes" id="UP000663868">
    <property type="component" value="Unassembled WGS sequence"/>
</dbReference>
<reference evidence="1" key="1">
    <citation type="submission" date="2021-02" db="EMBL/GenBank/DDBJ databases">
        <authorList>
            <person name="Nowell W R."/>
        </authorList>
    </citation>
    <scope>NUCLEOTIDE SEQUENCE</scope>
</reference>
<evidence type="ECO:0000313" key="1">
    <source>
        <dbReference type="EMBL" id="CAF4182437.1"/>
    </source>
</evidence>
<dbReference type="SUPFAM" id="SSF52047">
    <property type="entry name" value="RNI-like"/>
    <property type="match status" value="1"/>
</dbReference>
<comment type="caution">
    <text evidence="1">The sequence shown here is derived from an EMBL/GenBank/DDBJ whole genome shotgun (WGS) entry which is preliminary data.</text>
</comment>
<sequence>MKLLLTGLWKLPCERQIIWSGSSGDLSQNFTIGEQIITQGFSSCTKSLNLLESDKILGKNEGEVLLLPGTQLMVVDKVSSALGTYTIQLRELQNPSGQLLNKAFREDSVIEYPKNDEGNSSVYASAEDQVTVEEMSFSGFQTISKKVQKAVQDLKTNSQFKEDFFEIKHFENLSIEEAQAIGEALKVNSSVEALSINRPINLSHESLRLILEGLKINSKIWHLAIEGHEMPNWCDLVVSVLQ</sequence>
<dbReference type="InterPro" id="IPR032675">
    <property type="entry name" value="LRR_dom_sf"/>
</dbReference>
<evidence type="ECO:0000313" key="2">
    <source>
        <dbReference type="Proteomes" id="UP000663868"/>
    </source>
</evidence>